<dbReference type="Proteomes" id="UP001207736">
    <property type="component" value="Unassembled WGS sequence"/>
</dbReference>
<organism evidence="1 3">
    <name type="scientific">Capnocytophaga catalasegens</name>
    <dbReference type="NCBI Taxonomy" id="1004260"/>
    <lineage>
        <taxon>Bacteria</taxon>
        <taxon>Pseudomonadati</taxon>
        <taxon>Bacteroidota</taxon>
        <taxon>Flavobacteriia</taxon>
        <taxon>Flavobacteriales</taxon>
        <taxon>Flavobacteriaceae</taxon>
        <taxon>Capnocytophaga</taxon>
    </lineage>
</organism>
<dbReference type="AlphaFoldDB" id="A0AAV5AVD9"/>
<gene>
    <name evidence="1" type="ORF">RCZ15_02900</name>
    <name evidence="2" type="ORF">RCZ16_07830</name>
</gene>
<accession>A0AAV5AVD9</accession>
<dbReference type="RefSeq" id="WP_264845904.1">
    <property type="nucleotide sequence ID" value="NZ_BPMA01000016.1"/>
</dbReference>
<evidence type="ECO:0008006" key="5">
    <source>
        <dbReference type="Google" id="ProtNLM"/>
    </source>
</evidence>
<protein>
    <recommendedName>
        <fullName evidence="5">DUF4377 domain-containing protein</fullName>
    </recommendedName>
</protein>
<evidence type="ECO:0000313" key="3">
    <source>
        <dbReference type="Proteomes" id="UP001207736"/>
    </source>
</evidence>
<dbReference type="PROSITE" id="PS51257">
    <property type="entry name" value="PROKAR_LIPOPROTEIN"/>
    <property type="match status" value="1"/>
</dbReference>
<comment type="caution">
    <text evidence="1">The sequence shown here is derived from an EMBL/GenBank/DDBJ whole genome shotgun (WGS) entry which is preliminary data.</text>
</comment>
<evidence type="ECO:0000313" key="4">
    <source>
        <dbReference type="Proteomes" id="UP001208692"/>
    </source>
</evidence>
<dbReference type="EMBL" id="BQKA01000006">
    <property type="protein sequence ID" value="GJM49315.1"/>
    <property type="molecule type" value="Genomic_DNA"/>
</dbReference>
<dbReference type="Proteomes" id="UP001208692">
    <property type="component" value="Unassembled WGS sequence"/>
</dbReference>
<reference evidence="1 4" key="1">
    <citation type="submission" date="2021-11" db="EMBL/GenBank/DDBJ databases">
        <title>Draft genome sequence of Capnocytophaga sp. strain KC07075 isolated from cat oral cavity.</title>
        <authorList>
            <person name="Suzuki M."/>
            <person name="Imaoka K."/>
            <person name="Kimura M."/>
            <person name="Morikawa S."/>
            <person name="Maeda K."/>
        </authorList>
    </citation>
    <scope>NUCLEOTIDE SEQUENCE</scope>
    <source>
        <strain evidence="1">KC07075</strain>
        <strain evidence="2 4">KC07079</strain>
    </source>
</reference>
<keyword evidence="4" id="KW-1185">Reference proteome</keyword>
<name>A0AAV5AVD9_9FLAO</name>
<proteinExistence type="predicted"/>
<dbReference type="EMBL" id="BQKB01000013">
    <property type="protein sequence ID" value="GJM52466.1"/>
    <property type="molecule type" value="Genomic_DNA"/>
</dbReference>
<evidence type="ECO:0000313" key="1">
    <source>
        <dbReference type="EMBL" id="GJM49315.1"/>
    </source>
</evidence>
<evidence type="ECO:0000313" key="2">
    <source>
        <dbReference type="EMBL" id="GJM52466.1"/>
    </source>
</evidence>
<sequence>MKKIVLFVLIAFVFYSCSKKSEEPDEITIETIHIYTIEPYKEDCQVFLTGAIFPTECFVVITDEGEKKKLSTMTFKEFEKGYRYQVEVLKSETKINRELYIDEYENIRTSYIVTKILKKTKVE</sequence>